<dbReference type="RefSeq" id="WP_011605785.1">
    <property type="nucleotide sequence ID" value="NC_008278.1"/>
</dbReference>
<evidence type="ECO:0000256" key="1">
    <source>
        <dbReference type="SAM" id="MobiDB-lite"/>
    </source>
</evidence>
<protein>
    <recommendedName>
        <fullName evidence="5">DUF2637 domain-containing protein</fullName>
    </recommendedName>
</protein>
<evidence type="ECO:0000313" key="3">
    <source>
        <dbReference type="EMBL" id="CAJ63311.1"/>
    </source>
</evidence>
<feature type="region of interest" description="Disordered" evidence="1">
    <location>
        <begin position="133"/>
        <end position="177"/>
    </location>
</feature>
<dbReference type="Proteomes" id="UP000000657">
    <property type="component" value="Chromosome"/>
</dbReference>
<sequence>MTVRLVTAIMVVVVALSFLFAFGNVWLLALRLGVPVYVAPLVAPAVDLSVAGLLLGIRFLAAHDADPGQLRPAGRLLVFASVVTLALNVSEPMIAGECGKAAFDSVGCWLLIGWAHVGPGLLQAMHEAGQAGSTPSVKQSISAGGAGQTNESDGVRANVHVPVSRSSRFRGRPGFAV</sequence>
<keyword evidence="2" id="KW-1133">Transmembrane helix</keyword>
<name>Q0RGS5_FRAAA</name>
<feature type="compositionally biased region" description="Polar residues" evidence="1">
    <location>
        <begin position="133"/>
        <end position="152"/>
    </location>
</feature>
<evidence type="ECO:0000256" key="2">
    <source>
        <dbReference type="SAM" id="Phobius"/>
    </source>
</evidence>
<keyword evidence="2" id="KW-0472">Membrane</keyword>
<feature type="transmembrane region" description="Helical" evidence="2">
    <location>
        <begin position="7"/>
        <end position="29"/>
    </location>
</feature>
<organism evidence="3 4">
    <name type="scientific">Frankia alni (strain DSM 45986 / CECT 9034 / ACN14a)</name>
    <dbReference type="NCBI Taxonomy" id="326424"/>
    <lineage>
        <taxon>Bacteria</taxon>
        <taxon>Bacillati</taxon>
        <taxon>Actinomycetota</taxon>
        <taxon>Actinomycetes</taxon>
        <taxon>Frankiales</taxon>
        <taxon>Frankiaceae</taxon>
        <taxon>Frankia</taxon>
    </lineage>
</organism>
<feature type="transmembrane region" description="Helical" evidence="2">
    <location>
        <begin position="41"/>
        <end position="61"/>
    </location>
</feature>
<feature type="compositionally biased region" description="Low complexity" evidence="1">
    <location>
        <begin position="161"/>
        <end position="177"/>
    </location>
</feature>
<evidence type="ECO:0008006" key="5">
    <source>
        <dbReference type="Google" id="ProtNLM"/>
    </source>
</evidence>
<dbReference type="HOGENOM" id="CLU_1515766_0_0_11"/>
<dbReference type="EMBL" id="CT573213">
    <property type="protein sequence ID" value="CAJ63311.1"/>
    <property type="molecule type" value="Genomic_DNA"/>
</dbReference>
<gene>
    <name evidence="3" type="ordered locus">FRAAL4669</name>
</gene>
<accession>Q0RGS5</accession>
<reference evidence="3 4" key="1">
    <citation type="journal article" date="2007" name="Genome Res.">
        <title>Genome characteristics of facultatively symbiotic Frankia sp. strains reflect host range and host plant biogeography.</title>
        <authorList>
            <person name="Normand P."/>
            <person name="Lapierre P."/>
            <person name="Tisa L.S."/>
            <person name="Gogarten J.P."/>
            <person name="Alloisio N."/>
            <person name="Bagnarol E."/>
            <person name="Bassi C.A."/>
            <person name="Berry A.M."/>
            <person name="Bickhart D.M."/>
            <person name="Choisne N."/>
            <person name="Couloux A."/>
            <person name="Cournoyer B."/>
            <person name="Cruveiller S."/>
            <person name="Daubin V."/>
            <person name="Demange N."/>
            <person name="Francino M.P."/>
            <person name="Goltsman E."/>
            <person name="Huang Y."/>
            <person name="Kopp O.R."/>
            <person name="Labarre L."/>
            <person name="Lapidus A."/>
            <person name="Lavire C."/>
            <person name="Marechal J."/>
            <person name="Martinez M."/>
            <person name="Mastronunzio J.E."/>
            <person name="Mullin B.C."/>
            <person name="Niemann J."/>
            <person name="Pujic P."/>
            <person name="Rawnsley T."/>
            <person name="Rouy Z."/>
            <person name="Schenowitz C."/>
            <person name="Sellstedt A."/>
            <person name="Tavares F."/>
            <person name="Tomkins J.P."/>
            <person name="Vallenet D."/>
            <person name="Valverde C."/>
            <person name="Wall L.G."/>
            <person name="Wang Y."/>
            <person name="Medigue C."/>
            <person name="Benson D.R."/>
        </authorList>
    </citation>
    <scope>NUCLEOTIDE SEQUENCE [LARGE SCALE GENOMIC DNA]</scope>
    <source>
        <strain evidence="4">DSM 45986 / CECT 9034 / ACN14a</strain>
    </source>
</reference>
<keyword evidence="4" id="KW-1185">Reference proteome</keyword>
<dbReference type="AlphaFoldDB" id="Q0RGS5"/>
<dbReference type="STRING" id="326424.FRAAL4669"/>
<proteinExistence type="predicted"/>
<dbReference type="eggNOG" id="COG0515">
    <property type="taxonomic scope" value="Bacteria"/>
</dbReference>
<dbReference type="KEGG" id="fal:FRAAL4669"/>
<keyword evidence="2" id="KW-0812">Transmembrane</keyword>
<evidence type="ECO:0000313" key="4">
    <source>
        <dbReference type="Proteomes" id="UP000000657"/>
    </source>
</evidence>